<sequence length="90" mass="9975">MISPISLHDLRLQGDYIFPPMKNLTLGILGTVAAVIYKYIPYTLGRAMIMICGGEKEKGLYSILDINTNRWIGRSLLVVSGVRLHGSPSR</sequence>
<proteinExistence type="predicted"/>
<dbReference type="Proteomes" id="UP000053989">
    <property type="component" value="Unassembled WGS sequence"/>
</dbReference>
<evidence type="ECO:0000256" key="1">
    <source>
        <dbReference type="SAM" id="Phobius"/>
    </source>
</evidence>
<dbReference type="AlphaFoldDB" id="A0A0C3AUP7"/>
<accession>A0A0C3AUP7</accession>
<keyword evidence="1" id="KW-0812">Transmembrane</keyword>
<reference evidence="3" key="2">
    <citation type="submission" date="2015-01" db="EMBL/GenBank/DDBJ databases">
        <title>Evolutionary Origins and Diversification of the Mycorrhizal Mutualists.</title>
        <authorList>
            <consortium name="DOE Joint Genome Institute"/>
            <consortium name="Mycorrhizal Genomics Consortium"/>
            <person name="Kohler A."/>
            <person name="Kuo A."/>
            <person name="Nagy L.G."/>
            <person name="Floudas D."/>
            <person name="Copeland A."/>
            <person name="Barry K.W."/>
            <person name="Cichocki N."/>
            <person name="Veneault-Fourrey C."/>
            <person name="LaButti K."/>
            <person name="Lindquist E.A."/>
            <person name="Lipzen A."/>
            <person name="Lundell T."/>
            <person name="Morin E."/>
            <person name="Murat C."/>
            <person name="Riley R."/>
            <person name="Ohm R."/>
            <person name="Sun H."/>
            <person name="Tunlid A."/>
            <person name="Henrissat B."/>
            <person name="Grigoriev I.V."/>
            <person name="Hibbett D.S."/>
            <person name="Martin F."/>
        </authorList>
    </citation>
    <scope>NUCLEOTIDE SEQUENCE [LARGE SCALE GENOMIC DNA]</scope>
    <source>
        <strain evidence="3">Foug A</strain>
    </source>
</reference>
<name>A0A0C3AUP7_9AGAM</name>
<organism evidence="2 3">
    <name type="scientific">Scleroderma citrinum Foug A</name>
    <dbReference type="NCBI Taxonomy" id="1036808"/>
    <lineage>
        <taxon>Eukaryota</taxon>
        <taxon>Fungi</taxon>
        <taxon>Dikarya</taxon>
        <taxon>Basidiomycota</taxon>
        <taxon>Agaricomycotina</taxon>
        <taxon>Agaricomycetes</taxon>
        <taxon>Agaricomycetidae</taxon>
        <taxon>Boletales</taxon>
        <taxon>Sclerodermatineae</taxon>
        <taxon>Sclerodermataceae</taxon>
        <taxon>Scleroderma</taxon>
    </lineage>
</organism>
<dbReference type="InParanoid" id="A0A0C3AUP7"/>
<keyword evidence="1" id="KW-0472">Membrane</keyword>
<protein>
    <submittedName>
        <fullName evidence="2">Uncharacterized protein</fullName>
    </submittedName>
</protein>
<feature type="transmembrane region" description="Helical" evidence="1">
    <location>
        <begin position="20"/>
        <end position="40"/>
    </location>
</feature>
<dbReference type="EMBL" id="KN822008">
    <property type="protein sequence ID" value="KIM68677.1"/>
    <property type="molecule type" value="Genomic_DNA"/>
</dbReference>
<keyword evidence="1" id="KW-1133">Transmembrane helix</keyword>
<gene>
    <name evidence="2" type="ORF">SCLCIDRAFT_1208875</name>
</gene>
<dbReference type="HOGENOM" id="CLU_2442175_0_0_1"/>
<evidence type="ECO:0000313" key="3">
    <source>
        <dbReference type="Proteomes" id="UP000053989"/>
    </source>
</evidence>
<keyword evidence="3" id="KW-1185">Reference proteome</keyword>
<evidence type="ECO:0000313" key="2">
    <source>
        <dbReference type="EMBL" id="KIM68677.1"/>
    </source>
</evidence>
<reference evidence="2 3" key="1">
    <citation type="submission" date="2014-04" db="EMBL/GenBank/DDBJ databases">
        <authorList>
            <consortium name="DOE Joint Genome Institute"/>
            <person name="Kuo A."/>
            <person name="Kohler A."/>
            <person name="Nagy L.G."/>
            <person name="Floudas D."/>
            <person name="Copeland A."/>
            <person name="Barry K.W."/>
            <person name="Cichocki N."/>
            <person name="Veneault-Fourrey C."/>
            <person name="LaButti K."/>
            <person name="Lindquist E.A."/>
            <person name="Lipzen A."/>
            <person name="Lundell T."/>
            <person name="Morin E."/>
            <person name="Murat C."/>
            <person name="Sun H."/>
            <person name="Tunlid A."/>
            <person name="Henrissat B."/>
            <person name="Grigoriev I.V."/>
            <person name="Hibbett D.S."/>
            <person name="Martin F."/>
            <person name="Nordberg H.P."/>
            <person name="Cantor M.N."/>
            <person name="Hua S.X."/>
        </authorList>
    </citation>
    <scope>NUCLEOTIDE SEQUENCE [LARGE SCALE GENOMIC DNA]</scope>
    <source>
        <strain evidence="2 3">Foug A</strain>
    </source>
</reference>